<dbReference type="InterPro" id="IPR020084">
    <property type="entry name" value="NUDIX_hydrolase_CS"/>
</dbReference>
<dbReference type="PROSITE" id="PS51462">
    <property type="entry name" value="NUDIX"/>
    <property type="match status" value="1"/>
</dbReference>
<organism evidence="3">
    <name type="scientific">freshwater metagenome</name>
    <dbReference type="NCBI Taxonomy" id="449393"/>
    <lineage>
        <taxon>unclassified sequences</taxon>
        <taxon>metagenomes</taxon>
        <taxon>ecological metagenomes</taxon>
    </lineage>
</organism>
<sequence>MRSWHAPGFARDGLSVDLHHVRLVYDGTVDADAPAPHVVEVDGTTAAAAWLPLADVVAGRVPLATLARQELADYAVARVQRVSAKALVRRGDDVLLARISPRGAHPGTWTLPGGGIEHGEPPAAAVAREVREECGLSCEVGAVLAVTDAHFSGTAPSGRDEDFHAVQVVYAVTVAPDAEPGVVELGGTTDAVAWVPVADVLSGSLPVEPVVLTALTT</sequence>
<evidence type="ECO:0000256" key="1">
    <source>
        <dbReference type="ARBA" id="ARBA00022801"/>
    </source>
</evidence>
<dbReference type="EMBL" id="CAEZXR010000061">
    <property type="protein sequence ID" value="CAB4696569.1"/>
    <property type="molecule type" value="Genomic_DNA"/>
</dbReference>
<dbReference type="Gene3D" id="3.90.79.10">
    <property type="entry name" value="Nucleoside Triphosphate Pyrophosphohydrolase"/>
    <property type="match status" value="1"/>
</dbReference>
<reference evidence="3" key="1">
    <citation type="submission" date="2020-05" db="EMBL/GenBank/DDBJ databases">
        <authorList>
            <person name="Chiriac C."/>
            <person name="Salcher M."/>
            <person name="Ghai R."/>
            <person name="Kavagutti S V."/>
        </authorList>
    </citation>
    <scope>NUCLEOTIDE SEQUENCE</scope>
</reference>
<gene>
    <name evidence="3" type="ORF">UFOPK2579_00705</name>
</gene>
<proteinExistence type="predicted"/>
<dbReference type="PRINTS" id="PR00502">
    <property type="entry name" value="NUDIXFAMILY"/>
</dbReference>
<dbReference type="PANTHER" id="PTHR43736:SF1">
    <property type="entry name" value="DIHYDRONEOPTERIN TRIPHOSPHATE DIPHOSPHATASE"/>
    <property type="match status" value="1"/>
</dbReference>
<dbReference type="Pfam" id="PF00293">
    <property type="entry name" value="NUDIX"/>
    <property type="match status" value="1"/>
</dbReference>
<dbReference type="PANTHER" id="PTHR43736">
    <property type="entry name" value="ADP-RIBOSE PYROPHOSPHATASE"/>
    <property type="match status" value="1"/>
</dbReference>
<protein>
    <submittedName>
        <fullName evidence="3">Unannotated protein</fullName>
    </submittedName>
</protein>
<evidence type="ECO:0000313" key="3">
    <source>
        <dbReference type="EMBL" id="CAB4696569.1"/>
    </source>
</evidence>
<dbReference type="InterPro" id="IPR020476">
    <property type="entry name" value="Nudix_hydrolase"/>
</dbReference>
<dbReference type="SUPFAM" id="SSF55811">
    <property type="entry name" value="Nudix"/>
    <property type="match status" value="1"/>
</dbReference>
<name>A0A6J6PCP3_9ZZZZ</name>
<dbReference type="PROSITE" id="PS00893">
    <property type="entry name" value="NUDIX_BOX"/>
    <property type="match status" value="1"/>
</dbReference>
<feature type="domain" description="Nudix hydrolase" evidence="2">
    <location>
        <begin position="77"/>
        <end position="217"/>
    </location>
</feature>
<dbReference type="InterPro" id="IPR015797">
    <property type="entry name" value="NUDIX_hydrolase-like_dom_sf"/>
</dbReference>
<dbReference type="AlphaFoldDB" id="A0A6J6PCP3"/>
<dbReference type="GO" id="GO:0016787">
    <property type="term" value="F:hydrolase activity"/>
    <property type="evidence" value="ECO:0007669"/>
    <property type="project" value="UniProtKB-KW"/>
</dbReference>
<keyword evidence="1" id="KW-0378">Hydrolase</keyword>
<accession>A0A6J6PCP3</accession>
<evidence type="ECO:0000259" key="2">
    <source>
        <dbReference type="PROSITE" id="PS51462"/>
    </source>
</evidence>
<dbReference type="InterPro" id="IPR000086">
    <property type="entry name" value="NUDIX_hydrolase_dom"/>
</dbReference>